<dbReference type="AlphaFoldDB" id="A0A9W8S0A0"/>
<evidence type="ECO:0000256" key="1">
    <source>
        <dbReference type="SAM" id="MobiDB-lite"/>
    </source>
</evidence>
<keyword evidence="3" id="KW-1185">Reference proteome</keyword>
<feature type="region of interest" description="Disordered" evidence="1">
    <location>
        <begin position="1"/>
        <end position="49"/>
    </location>
</feature>
<dbReference type="EMBL" id="JAOQAZ010000011">
    <property type="protein sequence ID" value="KAJ4262930.1"/>
    <property type="molecule type" value="Genomic_DNA"/>
</dbReference>
<proteinExistence type="predicted"/>
<organism evidence="2 3">
    <name type="scientific">Fusarium torreyae</name>
    <dbReference type="NCBI Taxonomy" id="1237075"/>
    <lineage>
        <taxon>Eukaryota</taxon>
        <taxon>Fungi</taxon>
        <taxon>Dikarya</taxon>
        <taxon>Ascomycota</taxon>
        <taxon>Pezizomycotina</taxon>
        <taxon>Sordariomycetes</taxon>
        <taxon>Hypocreomycetidae</taxon>
        <taxon>Hypocreales</taxon>
        <taxon>Nectriaceae</taxon>
        <taxon>Fusarium</taxon>
    </lineage>
</organism>
<name>A0A9W8S0A0_9HYPO</name>
<sequence>MSENQDPEIPSCSASPSPIPLSESASEPTTEADASATPSAAVADPGTPDLDEPHSIPLNVFLVDELRLIGIVCPLGSVVGVYFDSSTEDPVHNVASECNLVVRGIACQGSSVDVGPVFDALFLDEPSDSLVFQVPFDIVDRNARSVTLPPGFRRCFLGIRPAGTVEPRWAERRRGDFPPSVARRVEETWEAWRREHTSLPVAERPHGFVAWPLLPYCRDGMKFEIIQELEEDSL</sequence>
<evidence type="ECO:0000313" key="2">
    <source>
        <dbReference type="EMBL" id="KAJ4262930.1"/>
    </source>
</evidence>
<comment type="caution">
    <text evidence="2">The sequence shown here is derived from an EMBL/GenBank/DDBJ whole genome shotgun (WGS) entry which is preliminary data.</text>
</comment>
<gene>
    <name evidence="2" type="ORF">NW762_006543</name>
</gene>
<protein>
    <submittedName>
        <fullName evidence="2">Uncharacterized protein</fullName>
    </submittedName>
</protein>
<reference evidence="2" key="1">
    <citation type="submission" date="2022-09" db="EMBL/GenBank/DDBJ databases">
        <title>Fusarium specimens isolated from Avocado Roots.</title>
        <authorList>
            <person name="Stajich J."/>
            <person name="Roper C."/>
            <person name="Heimlech-Rivalta G."/>
        </authorList>
    </citation>
    <scope>NUCLEOTIDE SEQUENCE</scope>
    <source>
        <strain evidence="2">CF00136</strain>
    </source>
</reference>
<feature type="compositionally biased region" description="Low complexity" evidence="1">
    <location>
        <begin position="7"/>
        <end position="45"/>
    </location>
</feature>
<evidence type="ECO:0000313" key="3">
    <source>
        <dbReference type="Proteomes" id="UP001152049"/>
    </source>
</evidence>
<dbReference type="Proteomes" id="UP001152049">
    <property type="component" value="Unassembled WGS sequence"/>
</dbReference>
<dbReference type="OrthoDB" id="5026901at2759"/>
<accession>A0A9W8S0A0</accession>